<evidence type="ECO:0000256" key="1">
    <source>
        <dbReference type="SAM" id="MobiDB-lite"/>
    </source>
</evidence>
<dbReference type="Proteomes" id="UP000287651">
    <property type="component" value="Unassembled WGS sequence"/>
</dbReference>
<accession>A0A426Y994</accession>
<dbReference type="EMBL" id="AMZH03014068">
    <property type="protein sequence ID" value="RRT48266.1"/>
    <property type="molecule type" value="Genomic_DNA"/>
</dbReference>
<sequence length="156" mass="18093">MLTLRRNMVPRPSLQEGMPSSDWIEEEVHKHKEEVMEEEPQPIDCMLHALVGYGNLQTMKVRGLFKQQPITILIDTGSTNKFMNNKVATWMVLHIEGCSRFDVKVADSQILKYDLRCLRVKLILQDQEIVDDFFLPLDDYDVLLGIEWLTMLGDIS</sequence>
<gene>
    <name evidence="2" type="ORF">B296_00002500</name>
</gene>
<reference evidence="2 3" key="1">
    <citation type="journal article" date="2014" name="Agronomy (Basel)">
        <title>A Draft Genome Sequence for Ensete ventricosum, the Drought-Tolerant Tree Against Hunger.</title>
        <authorList>
            <person name="Harrison J."/>
            <person name="Moore K.A."/>
            <person name="Paszkiewicz K."/>
            <person name="Jones T."/>
            <person name="Grant M."/>
            <person name="Ambacheew D."/>
            <person name="Muzemil S."/>
            <person name="Studholme D.J."/>
        </authorList>
    </citation>
    <scope>NUCLEOTIDE SEQUENCE [LARGE SCALE GENOMIC DNA]</scope>
</reference>
<comment type="caution">
    <text evidence="2">The sequence shown here is derived from an EMBL/GenBank/DDBJ whole genome shotgun (WGS) entry which is preliminary data.</text>
</comment>
<organism evidence="2 3">
    <name type="scientific">Ensete ventricosum</name>
    <name type="common">Abyssinian banana</name>
    <name type="synonym">Musa ensete</name>
    <dbReference type="NCBI Taxonomy" id="4639"/>
    <lineage>
        <taxon>Eukaryota</taxon>
        <taxon>Viridiplantae</taxon>
        <taxon>Streptophyta</taxon>
        <taxon>Embryophyta</taxon>
        <taxon>Tracheophyta</taxon>
        <taxon>Spermatophyta</taxon>
        <taxon>Magnoliopsida</taxon>
        <taxon>Liliopsida</taxon>
        <taxon>Zingiberales</taxon>
        <taxon>Musaceae</taxon>
        <taxon>Ensete</taxon>
    </lineage>
</organism>
<evidence type="ECO:0008006" key="4">
    <source>
        <dbReference type="Google" id="ProtNLM"/>
    </source>
</evidence>
<proteinExistence type="predicted"/>
<feature type="region of interest" description="Disordered" evidence="1">
    <location>
        <begin position="1"/>
        <end position="20"/>
    </location>
</feature>
<dbReference type="Gene3D" id="2.40.70.10">
    <property type="entry name" value="Acid Proteases"/>
    <property type="match status" value="1"/>
</dbReference>
<dbReference type="InterPro" id="IPR021109">
    <property type="entry name" value="Peptidase_aspartic_dom_sf"/>
</dbReference>
<dbReference type="AlphaFoldDB" id="A0A426Y994"/>
<dbReference type="SUPFAM" id="SSF50630">
    <property type="entry name" value="Acid proteases"/>
    <property type="match status" value="1"/>
</dbReference>
<name>A0A426Y994_ENSVE</name>
<evidence type="ECO:0000313" key="2">
    <source>
        <dbReference type="EMBL" id="RRT48266.1"/>
    </source>
</evidence>
<dbReference type="CDD" id="cd00303">
    <property type="entry name" value="retropepsin_like"/>
    <property type="match status" value="1"/>
</dbReference>
<protein>
    <recommendedName>
        <fullName evidence="4">Aspartic peptidase DDI1-type domain-containing protein</fullName>
    </recommendedName>
</protein>
<dbReference type="Pfam" id="PF08284">
    <property type="entry name" value="RVP_2"/>
    <property type="match status" value="1"/>
</dbReference>
<evidence type="ECO:0000313" key="3">
    <source>
        <dbReference type="Proteomes" id="UP000287651"/>
    </source>
</evidence>